<gene>
    <name evidence="1" type="ORF">OL599_05720</name>
</gene>
<dbReference type="Gene3D" id="1.10.3700.10">
    <property type="entry name" value="AGR C 984p-like"/>
    <property type="match status" value="1"/>
</dbReference>
<name>A0AA41YKJ9_9PROT</name>
<reference evidence="1" key="2">
    <citation type="submission" date="2022-10" db="EMBL/GenBank/DDBJ databases">
        <authorList>
            <person name="Trinh H.N."/>
        </authorList>
    </citation>
    <scope>NUCLEOTIDE SEQUENCE</scope>
    <source>
        <strain evidence="1">RN2-1</strain>
    </source>
</reference>
<dbReference type="SUPFAM" id="SSF158837">
    <property type="entry name" value="AGR C 984p-like"/>
    <property type="match status" value="1"/>
</dbReference>
<dbReference type="InterPro" id="IPR010626">
    <property type="entry name" value="DUF1217"/>
</dbReference>
<protein>
    <submittedName>
        <fullName evidence="1">DUF1217 domain-containing protein</fullName>
    </submittedName>
</protein>
<proteinExistence type="predicted"/>
<dbReference type="InterPro" id="IPR023157">
    <property type="entry name" value="AGR-C-984p-like_sf"/>
</dbReference>
<comment type="caution">
    <text evidence="1">The sequence shown here is derived from an EMBL/GenBank/DDBJ whole genome shotgun (WGS) entry which is preliminary data.</text>
</comment>
<accession>A0AA41YKJ9</accession>
<organism evidence="1 2">
    <name type="scientific">Limobrevibacterium gyesilva</name>
    <dbReference type="NCBI Taxonomy" id="2991712"/>
    <lineage>
        <taxon>Bacteria</taxon>
        <taxon>Pseudomonadati</taxon>
        <taxon>Pseudomonadota</taxon>
        <taxon>Alphaproteobacteria</taxon>
        <taxon>Acetobacterales</taxon>
        <taxon>Acetobacteraceae</taxon>
        <taxon>Limobrevibacterium</taxon>
    </lineage>
</organism>
<dbReference type="Proteomes" id="UP001165679">
    <property type="component" value="Unassembled WGS sequence"/>
</dbReference>
<sequence>MSGSINFSLLFGAPPAGGSSDLLTALYGGRSGAAAGTSGNPLQALQLAEKTQTRSIATTARQPDVARDIAAFQSAVTAAKDPASLLKNPVVLRVLLTANGLGDQATYPALAQKALLSNAADSNALVNKLTDTRWKSVAQTYDFANKGLSVLQNPQVQSTLANAYAEVTWRKSLDATTPGLSNALSFRQQAGTVTSVDQILGDPMLRDVVTTALNIPQQIAFQPLAAQERAISTRLDLGKLKNAHFVDTLTQQYLLNKASAAASTNAMPSLDDLISQARGLVV</sequence>
<evidence type="ECO:0000313" key="2">
    <source>
        <dbReference type="Proteomes" id="UP001165679"/>
    </source>
</evidence>
<dbReference type="EMBL" id="JAPDNT010000002">
    <property type="protein sequence ID" value="MCW3474071.1"/>
    <property type="molecule type" value="Genomic_DNA"/>
</dbReference>
<evidence type="ECO:0000313" key="1">
    <source>
        <dbReference type="EMBL" id="MCW3474071.1"/>
    </source>
</evidence>
<dbReference type="Pfam" id="PF06748">
    <property type="entry name" value="DUF1217"/>
    <property type="match status" value="1"/>
</dbReference>
<dbReference type="RefSeq" id="WP_264712691.1">
    <property type="nucleotide sequence ID" value="NZ_JAPDNT010000002.1"/>
</dbReference>
<keyword evidence="2" id="KW-1185">Reference proteome</keyword>
<reference evidence="1" key="1">
    <citation type="submission" date="2022-09" db="EMBL/GenBank/DDBJ databases">
        <title>Rhodovastum sp. nov. RN2-1 isolated from soil in Seongnam, South Korea.</title>
        <authorList>
            <person name="Le N.T."/>
        </authorList>
    </citation>
    <scope>NUCLEOTIDE SEQUENCE</scope>
    <source>
        <strain evidence="1">RN2-1</strain>
    </source>
</reference>
<dbReference type="AlphaFoldDB" id="A0AA41YKJ9"/>